<evidence type="ECO:0000313" key="2">
    <source>
        <dbReference type="EMBL" id="GMA26799.1"/>
    </source>
</evidence>
<organism evidence="3 5">
    <name type="scientific">Arenivirga flava</name>
    <dbReference type="NCBI Taxonomy" id="1930060"/>
    <lineage>
        <taxon>Bacteria</taxon>
        <taxon>Bacillati</taxon>
        <taxon>Actinomycetota</taxon>
        <taxon>Actinomycetes</taxon>
        <taxon>Micrococcales</taxon>
        <taxon>Microbacteriaceae</taxon>
        <taxon>Arenivirga</taxon>
    </lineage>
</organism>
<sequence>MTVENRTLLTEGVNMLDVLTTRELASLIVIVATGLIFVAIPNVRRQIRPSLSELLRAVFNITMLKVFMVVAGAAVISTGLARSIGLWDLNLLKDSIILTTTVVFPLAYRSFKADSGGHLASRLMKETFGLSVLLTFYLDTAPFRS</sequence>
<evidence type="ECO:0000313" key="3">
    <source>
        <dbReference type="EMBL" id="GMA29915.1"/>
    </source>
</evidence>
<dbReference type="EMBL" id="BSUL01000002">
    <property type="protein sequence ID" value="GMA29956.1"/>
    <property type="molecule type" value="Genomic_DNA"/>
</dbReference>
<accession>A0AA37UQM0</accession>
<keyword evidence="1" id="KW-1133">Transmembrane helix</keyword>
<evidence type="ECO:0000313" key="4">
    <source>
        <dbReference type="EMBL" id="GMA29956.1"/>
    </source>
</evidence>
<evidence type="ECO:0000313" key="5">
    <source>
        <dbReference type="Proteomes" id="UP001157160"/>
    </source>
</evidence>
<protein>
    <submittedName>
        <fullName evidence="3">Uncharacterized protein</fullName>
    </submittedName>
</protein>
<feature type="transmembrane region" description="Helical" evidence="1">
    <location>
        <begin position="64"/>
        <end position="85"/>
    </location>
</feature>
<dbReference type="EMBL" id="BSUL01000001">
    <property type="protein sequence ID" value="GMA26799.1"/>
    <property type="molecule type" value="Genomic_DNA"/>
</dbReference>
<feature type="transmembrane region" description="Helical" evidence="1">
    <location>
        <begin position="24"/>
        <end position="43"/>
    </location>
</feature>
<dbReference type="AlphaFoldDB" id="A0AA37UQM0"/>
<reference evidence="3" key="2">
    <citation type="submission" date="2023-02" db="EMBL/GenBank/DDBJ databases">
        <authorList>
            <person name="Sun Q."/>
            <person name="Mori K."/>
        </authorList>
    </citation>
    <scope>NUCLEOTIDE SEQUENCE</scope>
    <source>
        <strain evidence="3">NBRC 112289</strain>
    </source>
</reference>
<reference evidence="3 5" key="1">
    <citation type="journal article" date="2014" name="Int. J. Syst. Evol. Microbiol.">
        <title>Complete genome sequence of Corynebacterium casei LMG S-19264T (=DSM 44701T), isolated from a smear-ripened cheese.</title>
        <authorList>
            <consortium name="US DOE Joint Genome Institute (JGI-PGF)"/>
            <person name="Walter F."/>
            <person name="Albersmeier A."/>
            <person name="Kalinowski J."/>
            <person name="Ruckert C."/>
        </authorList>
    </citation>
    <scope>NUCLEOTIDE SEQUENCE [LARGE SCALE GENOMIC DNA]</scope>
    <source>
        <strain evidence="3 5">NBRC 112289</strain>
    </source>
</reference>
<evidence type="ECO:0000256" key="1">
    <source>
        <dbReference type="SAM" id="Phobius"/>
    </source>
</evidence>
<name>A0AA37UQM0_9MICO</name>
<keyword evidence="5" id="KW-1185">Reference proteome</keyword>
<dbReference type="EMBL" id="BSUL01000001">
    <property type="protein sequence ID" value="GMA29915.1"/>
    <property type="molecule type" value="Genomic_DNA"/>
</dbReference>
<gene>
    <name evidence="2" type="ORF">GCM10025874_00520</name>
    <name evidence="3" type="ORF">GCM10025874_31680</name>
    <name evidence="4" type="ORF">GCM10025874_32090</name>
</gene>
<dbReference type="Proteomes" id="UP001157160">
    <property type="component" value="Unassembled WGS sequence"/>
</dbReference>
<comment type="caution">
    <text evidence="3">The sequence shown here is derived from an EMBL/GenBank/DDBJ whole genome shotgun (WGS) entry which is preliminary data.</text>
</comment>
<keyword evidence="1" id="KW-0812">Transmembrane</keyword>
<proteinExistence type="predicted"/>
<keyword evidence="1" id="KW-0472">Membrane</keyword>
<dbReference type="RefSeq" id="WP_284228867.1">
    <property type="nucleotide sequence ID" value="NZ_BSUL01000001.1"/>
</dbReference>